<dbReference type="InterPro" id="IPR008979">
    <property type="entry name" value="Galactose-bd-like_sf"/>
</dbReference>
<dbReference type="PANTHER" id="PTHR43399">
    <property type="entry name" value="SUBTILISIN-RELATED"/>
    <property type="match status" value="1"/>
</dbReference>
<evidence type="ECO:0000259" key="9">
    <source>
        <dbReference type="Pfam" id="PF00082"/>
    </source>
</evidence>
<keyword evidence="8" id="KW-0812">Transmembrane</keyword>
<dbReference type="VEuPathDB" id="AmoebaDB:NfTy_039570"/>
<dbReference type="InterPro" id="IPR023828">
    <property type="entry name" value="Peptidase_S8_Ser-AS"/>
</dbReference>
<evidence type="ECO:0000256" key="4">
    <source>
        <dbReference type="ARBA" id="ARBA00022825"/>
    </source>
</evidence>
<dbReference type="AlphaFoldDB" id="A0A6A5C1W4"/>
<dbReference type="GO" id="GO:0004252">
    <property type="term" value="F:serine-type endopeptidase activity"/>
    <property type="evidence" value="ECO:0007669"/>
    <property type="project" value="UniProtKB-UniRule"/>
</dbReference>
<dbReference type="Proteomes" id="UP000444721">
    <property type="component" value="Unassembled WGS sequence"/>
</dbReference>
<dbReference type="OMA" id="YHEGTSM"/>
<feature type="region of interest" description="Disordered" evidence="7">
    <location>
        <begin position="147"/>
        <end position="170"/>
    </location>
</feature>
<keyword evidence="11" id="KW-1185">Reference proteome</keyword>
<dbReference type="InterPro" id="IPR022398">
    <property type="entry name" value="Peptidase_S8_His-AS"/>
</dbReference>
<dbReference type="Pfam" id="PF00082">
    <property type="entry name" value="Peptidase_S8"/>
    <property type="match status" value="1"/>
</dbReference>
<sequence length="1172" mass="130562">MSETNHATTIIAVDGDDRIQAFKTKCYPNRTLIVVVSGVLAATCSLLLVMTLLMQHFMPSSLLLTTTNNGHKLSLQKQQEIDLHYNSIHLRSGHVIHTRTTHDHFSSKMSSASSSSSPMNRITSSFFRLFQLMIANPFVTSTSHHEQQHIEDMSSKEATRATTTTEQDMDASPSSIQTFFLHFHPHFYEQMIASSSSDNNQKGCSEFPWLQEQVKKFTVRLGHYIPQRTFMISGSEKNVFRLKEYLNEIGRSYNRNNGWWSSNNNREEVCWIGLVEKDHKSVPRDVLEVHLDKTVVVDRVMRGELPYDDAFRYLTRKLLSNNDKGKDVHFVIMATMAKHESKEELELNEIANVNSPLMKLVKENSEDDHVSVKAVSNEKIAIGVNGHQHALKLAEKLKEHGLVHWVEIKTPTIIHGKYSNALVQSYKKPTDKPIWSMGLTGSGQVIGVGDTGVDYYHCFFYDEKSNPPFQRNLRDSVQNANHRKFASFWTYMDAVDSPMGHGTHVTGIAAGSIHPSAKPADLKDHDALAKDAKLAFLDAGCDTDEGCSCPPDTLCECDMKDGKKCPKKFGVVYLPLDLYSSYFPYFYQNGAKVVSSSWGTGFFKDFGFGYSTNSREIDQFAWEKKDFLPVFAAGNSGGVFGYASLTSEAEAKNTLSIGASLSTLQSFQQSLNITSTQLIIDRLRIELYQKFCLKASDLYDADKCEKAKNFQSESDCCATTCKTVSTDCCGVQDYSPFLTIGFRCCPQCIGLEMQQHPEYYSQENLAVFTARGPTLDGRIKPDVVTVGEKILSSLSSGTTESKKCGTFTDIKDQMVYHEGTSMAAPLAAGAAALVRQFYQEGYLTGSKNPSQGFNPSAALVKATLIHSSKPLTGYVHLLSKHQYWPLQYQEGHTFSLQSTYMQGFGHIDLSNVMDKSMGLYVPNRADLQLSTGQTHQYCLNVKSQGDNPLKVTVVWTDPPSSPAAKIHLINDLDLVVITPKGDKLFGNGGKSSVKQTRDEPDQLNNVEQVELDKSDPAGLYNVVVRGNAVTKGPQPYAIVMTGNFELSTGCSSYSFIPYAYLAERAETYSNLSIAFGLLAIICIPALAFLSIYLYLQYRSVTTSQKGYREAAIGRNTNTYVDLGDDDNYELKNVKKNYVVEDEDEDGEDNIAINKRGGTAREKAELVERDTTE</sequence>
<evidence type="ECO:0000256" key="8">
    <source>
        <dbReference type="SAM" id="Phobius"/>
    </source>
</evidence>
<dbReference type="InterPro" id="IPR034058">
    <property type="entry name" value="TagA/B/C/D_pept_dom"/>
</dbReference>
<evidence type="ECO:0000256" key="1">
    <source>
        <dbReference type="ARBA" id="ARBA00011073"/>
    </source>
</evidence>
<dbReference type="GeneID" id="68119538"/>
<dbReference type="Gene3D" id="2.60.120.380">
    <property type="match status" value="1"/>
</dbReference>
<keyword evidence="8" id="KW-0472">Membrane</keyword>
<dbReference type="SUPFAM" id="SSF52743">
    <property type="entry name" value="Subtilisin-like"/>
    <property type="match status" value="1"/>
</dbReference>
<evidence type="ECO:0000256" key="2">
    <source>
        <dbReference type="ARBA" id="ARBA00022670"/>
    </source>
</evidence>
<gene>
    <name evidence="10" type="ORF">FDP41_012323</name>
</gene>
<dbReference type="EMBL" id="VFQX01000013">
    <property type="protein sequence ID" value="KAF0981666.1"/>
    <property type="molecule type" value="Genomic_DNA"/>
</dbReference>
<reference evidence="10 11" key="1">
    <citation type="journal article" date="2019" name="Sci. Rep.">
        <title>Nanopore sequencing improves the draft genome of the human pathogenic amoeba Naegleria fowleri.</title>
        <authorList>
            <person name="Liechti N."/>
            <person name="Schurch N."/>
            <person name="Bruggmann R."/>
            <person name="Wittwer M."/>
        </authorList>
    </citation>
    <scope>NUCLEOTIDE SEQUENCE [LARGE SCALE GENOMIC DNA]</scope>
    <source>
        <strain evidence="10 11">ATCC 30894</strain>
    </source>
</reference>
<feature type="domain" description="Peptidase S8/S53" evidence="9">
    <location>
        <begin position="441"/>
        <end position="871"/>
    </location>
</feature>
<comment type="similarity">
    <text evidence="1 6">Belongs to the peptidase S8 family.</text>
</comment>
<dbReference type="SUPFAM" id="SSF49785">
    <property type="entry name" value="Galactose-binding domain-like"/>
    <property type="match status" value="1"/>
</dbReference>
<dbReference type="InterPro" id="IPR036852">
    <property type="entry name" value="Peptidase_S8/S53_dom_sf"/>
</dbReference>
<dbReference type="GO" id="GO:0006508">
    <property type="term" value="P:proteolysis"/>
    <property type="evidence" value="ECO:0007669"/>
    <property type="project" value="UniProtKB-KW"/>
</dbReference>
<dbReference type="InterPro" id="IPR015500">
    <property type="entry name" value="Peptidase_S8_subtilisin-rel"/>
</dbReference>
<dbReference type="CDD" id="cd04842">
    <property type="entry name" value="Peptidases_S8_Kp43_protease"/>
    <property type="match status" value="1"/>
</dbReference>
<feature type="compositionally biased region" description="Basic and acidic residues" evidence="7">
    <location>
        <begin position="147"/>
        <end position="159"/>
    </location>
</feature>
<keyword evidence="2 6" id="KW-0645">Protease</keyword>
<dbReference type="PROSITE" id="PS00138">
    <property type="entry name" value="SUBTILASE_SER"/>
    <property type="match status" value="1"/>
</dbReference>
<evidence type="ECO:0000256" key="7">
    <source>
        <dbReference type="SAM" id="MobiDB-lite"/>
    </source>
</evidence>
<feature type="transmembrane region" description="Helical" evidence="8">
    <location>
        <begin position="32"/>
        <end position="54"/>
    </location>
</feature>
<keyword evidence="4 6" id="KW-0720">Serine protease</keyword>
<dbReference type="PANTHER" id="PTHR43399:SF4">
    <property type="entry name" value="CELL WALL-ASSOCIATED PROTEASE"/>
    <property type="match status" value="1"/>
</dbReference>
<protein>
    <recommendedName>
        <fullName evidence="9">Peptidase S8/S53 domain-containing protein</fullName>
    </recommendedName>
</protein>
<dbReference type="OrthoDB" id="509353at2759"/>
<evidence type="ECO:0000313" key="11">
    <source>
        <dbReference type="Proteomes" id="UP000444721"/>
    </source>
</evidence>
<accession>A0A6A5C1W4</accession>
<dbReference type="PRINTS" id="PR00723">
    <property type="entry name" value="SUBTILISIN"/>
</dbReference>
<dbReference type="VEuPathDB" id="AmoebaDB:NF0052970"/>
<dbReference type="Gene3D" id="3.40.50.200">
    <property type="entry name" value="Peptidase S8/S53 domain"/>
    <property type="match status" value="1"/>
</dbReference>
<feature type="transmembrane region" description="Helical" evidence="8">
    <location>
        <begin position="1073"/>
        <end position="1095"/>
    </location>
</feature>
<evidence type="ECO:0000256" key="5">
    <source>
        <dbReference type="PIRSR" id="PIRSR615500-1"/>
    </source>
</evidence>
<comment type="caution">
    <text evidence="10">The sequence shown here is derived from an EMBL/GenBank/DDBJ whole genome shotgun (WGS) entry which is preliminary data.</text>
</comment>
<evidence type="ECO:0000313" key="10">
    <source>
        <dbReference type="EMBL" id="KAF0981666.1"/>
    </source>
</evidence>
<keyword evidence="8" id="KW-1133">Transmembrane helix</keyword>
<feature type="active site" description="Charge relay system" evidence="5 6">
    <location>
        <position position="450"/>
    </location>
</feature>
<dbReference type="PROSITE" id="PS51892">
    <property type="entry name" value="SUBTILASE"/>
    <property type="match status" value="1"/>
</dbReference>
<feature type="active site" description="Charge relay system" evidence="5 6">
    <location>
        <position position="501"/>
    </location>
</feature>
<dbReference type="InterPro" id="IPR000209">
    <property type="entry name" value="Peptidase_S8/S53_dom"/>
</dbReference>
<feature type="active site" description="Charge relay system" evidence="5 6">
    <location>
        <position position="821"/>
    </location>
</feature>
<evidence type="ECO:0000256" key="3">
    <source>
        <dbReference type="ARBA" id="ARBA00022801"/>
    </source>
</evidence>
<dbReference type="VEuPathDB" id="AmoebaDB:FDP41_012323"/>
<dbReference type="InterPro" id="IPR051048">
    <property type="entry name" value="Peptidase_S8/S53_subtilisin"/>
</dbReference>
<organism evidence="10 11">
    <name type="scientific">Naegleria fowleri</name>
    <name type="common">Brain eating amoeba</name>
    <dbReference type="NCBI Taxonomy" id="5763"/>
    <lineage>
        <taxon>Eukaryota</taxon>
        <taxon>Discoba</taxon>
        <taxon>Heterolobosea</taxon>
        <taxon>Tetramitia</taxon>
        <taxon>Eutetramitia</taxon>
        <taxon>Vahlkampfiidae</taxon>
        <taxon>Naegleria</taxon>
    </lineage>
</organism>
<keyword evidence="3 6" id="KW-0378">Hydrolase</keyword>
<name>A0A6A5C1W4_NAEFO</name>
<proteinExistence type="inferred from homology"/>
<feature type="compositionally biased region" description="Polar residues" evidence="7">
    <location>
        <begin position="160"/>
        <end position="170"/>
    </location>
</feature>
<evidence type="ECO:0000256" key="6">
    <source>
        <dbReference type="PROSITE-ProRule" id="PRU01240"/>
    </source>
</evidence>
<dbReference type="RefSeq" id="XP_044566379.1">
    <property type="nucleotide sequence ID" value="XM_044702830.1"/>
</dbReference>
<dbReference type="PROSITE" id="PS00137">
    <property type="entry name" value="SUBTILASE_HIS"/>
    <property type="match status" value="1"/>
</dbReference>